<feature type="non-terminal residue" evidence="7">
    <location>
        <position position="425"/>
    </location>
</feature>
<feature type="region of interest" description="Disordered" evidence="5">
    <location>
        <begin position="322"/>
        <end position="347"/>
    </location>
</feature>
<evidence type="ECO:0000256" key="2">
    <source>
        <dbReference type="ARBA" id="ARBA00022448"/>
    </source>
</evidence>
<comment type="caution">
    <text evidence="7">The sequence shown here is derived from an EMBL/GenBank/DDBJ whole genome shotgun (WGS) entry which is preliminary data.</text>
</comment>
<evidence type="ECO:0000256" key="1">
    <source>
        <dbReference type="ARBA" id="ARBA00005417"/>
    </source>
</evidence>
<evidence type="ECO:0000259" key="6">
    <source>
        <dbReference type="PROSITE" id="PS50893"/>
    </source>
</evidence>
<dbReference type="PANTHER" id="PTHR43335:SF4">
    <property type="entry name" value="ABC TRANSPORTER, ATP-BINDING PROTEIN"/>
    <property type="match status" value="1"/>
</dbReference>
<feature type="compositionally biased region" description="Low complexity" evidence="5">
    <location>
        <begin position="322"/>
        <end position="336"/>
    </location>
</feature>
<dbReference type="InterPro" id="IPR003593">
    <property type="entry name" value="AAA+_ATPase"/>
</dbReference>
<gene>
    <name evidence="7" type="ORF">KDA82_25020</name>
</gene>
<evidence type="ECO:0000313" key="7">
    <source>
        <dbReference type="EMBL" id="MBR7676211.1"/>
    </source>
</evidence>
<name>A0A8T4IUV5_9ACTN</name>
<dbReference type="GO" id="GO:0016887">
    <property type="term" value="F:ATP hydrolysis activity"/>
    <property type="evidence" value="ECO:0007669"/>
    <property type="project" value="InterPro"/>
</dbReference>
<evidence type="ECO:0000313" key="8">
    <source>
        <dbReference type="Proteomes" id="UP000675554"/>
    </source>
</evidence>
<dbReference type="InterPro" id="IPR003439">
    <property type="entry name" value="ABC_transporter-like_ATP-bd"/>
</dbReference>
<keyword evidence="8" id="KW-1185">Reference proteome</keyword>
<evidence type="ECO:0000256" key="5">
    <source>
        <dbReference type="SAM" id="MobiDB-lite"/>
    </source>
</evidence>
<dbReference type="SUPFAM" id="SSF52540">
    <property type="entry name" value="P-loop containing nucleoside triphosphate hydrolases"/>
    <property type="match status" value="1"/>
</dbReference>
<reference evidence="7" key="1">
    <citation type="submission" date="2021-04" db="EMBL/GenBank/DDBJ databases">
        <title>Sequencing of actinobacteria type strains.</title>
        <authorList>
            <person name="Nguyen G.-S."/>
            <person name="Wentzel A."/>
        </authorList>
    </citation>
    <scope>NUCLEOTIDE SEQUENCE</scope>
    <source>
        <strain evidence="7">DSM 42095</strain>
    </source>
</reference>
<dbReference type="InterPro" id="IPR027417">
    <property type="entry name" value="P-loop_NTPase"/>
</dbReference>
<dbReference type="AlphaFoldDB" id="A0A8T4IUV5"/>
<keyword evidence="2" id="KW-0813">Transport</keyword>
<feature type="domain" description="ABC transporter" evidence="6">
    <location>
        <begin position="2"/>
        <end position="228"/>
    </location>
</feature>
<dbReference type="Proteomes" id="UP000675554">
    <property type="component" value="Unassembled WGS sequence"/>
</dbReference>
<dbReference type="PANTHER" id="PTHR43335">
    <property type="entry name" value="ABC TRANSPORTER, ATP-BINDING PROTEIN"/>
    <property type="match status" value="1"/>
</dbReference>
<dbReference type="Pfam" id="PF00005">
    <property type="entry name" value="ABC_tran"/>
    <property type="match status" value="1"/>
</dbReference>
<feature type="compositionally biased region" description="Low complexity" evidence="5">
    <location>
        <begin position="408"/>
        <end position="425"/>
    </location>
</feature>
<proteinExistence type="inferred from homology"/>
<dbReference type="SMART" id="SM00382">
    <property type="entry name" value="AAA"/>
    <property type="match status" value="1"/>
</dbReference>
<feature type="region of interest" description="Disordered" evidence="5">
    <location>
        <begin position="362"/>
        <end position="425"/>
    </location>
</feature>
<evidence type="ECO:0000256" key="4">
    <source>
        <dbReference type="ARBA" id="ARBA00022840"/>
    </source>
</evidence>
<dbReference type="GO" id="GO:0005524">
    <property type="term" value="F:ATP binding"/>
    <property type="evidence" value="ECO:0007669"/>
    <property type="project" value="UniProtKB-KW"/>
</dbReference>
<dbReference type="PROSITE" id="PS50893">
    <property type="entry name" value="ABC_TRANSPORTER_2"/>
    <property type="match status" value="1"/>
</dbReference>
<keyword evidence="4 7" id="KW-0067">ATP-binding</keyword>
<organism evidence="7 8">
    <name type="scientific">Streptomyces daliensis</name>
    <dbReference type="NCBI Taxonomy" id="299421"/>
    <lineage>
        <taxon>Bacteria</taxon>
        <taxon>Bacillati</taxon>
        <taxon>Actinomycetota</taxon>
        <taxon>Actinomycetes</taxon>
        <taxon>Kitasatosporales</taxon>
        <taxon>Streptomycetaceae</taxon>
        <taxon>Streptomyces</taxon>
    </lineage>
</organism>
<dbReference type="Gene3D" id="3.40.50.300">
    <property type="entry name" value="P-loop containing nucleotide triphosphate hydrolases"/>
    <property type="match status" value="1"/>
</dbReference>
<comment type="similarity">
    <text evidence="1">Belongs to the ABC transporter superfamily.</text>
</comment>
<accession>A0A8T4IUV5</accession>
<keyword evidence="3" id="KW-0547">Nucleotide-binding</keyword>
<sequence length="425" mass="44130">MIQAIGLTSVPRRHEQPAVDDLTFEARAGRVTVLLGPEGAGKTSALRMMLQLDPGRGVALFRGRPMHRIPYPAREIGVLLGDVPGHPSRTARGHLRMLTAVAGVPVGRADDVLDVVGLSGLADQKLGAFSLGMDRRLGVAAALLADPHTLVLDEPAHGLSPREAGWLHGLLRGYAEQGGAVLVTSRDPREAARLAHRVVTLDEGRLVADQEVADFARTRLRPRVAVHTPHAERLATVLSQEARRADRTTGAGGRMEVVREGGSRISVYGSTCAEVGEAAYRHGILVHQLADEIGDAGDVSPTPLLARADGRHARGAVPVNLAASATPATPEAPAASGPREAEVPVPSRPIVPHAVSAVLSSLVDRPSASPDSGHRAARGTAVAPRPGAVAADTGRSPGGNSPSDDGRASASPETLEAPEAPEAPE</sequence>
<evidence type="ECO:0000256" key="3">
    <source>
        <dbReference type="ARBA" id="ARBA00022741"/>
    </source>
</evidence>
<dbReference type="EMBL" id="JAGSMN010000617">
    <property type="protein sequence ID" value="MBR7676211.1"/>
    <property type="molecule type" value="Genomic_DNA"/>
</dbReference>
<protein>
    <submittedName>
        <fullName evidence="7">ATP-binding cassette domain-containing protein</fullName>
    </submittedName>
</protein>